<reference evidence="1" key="1">
    <citation type="submission" date="2020-10" db="EMBL/GenBank/DDBJ databases">
        <authorList>
            <person name="Kadnikov V."/>
            <person name="Beletsky A.V."/>
            <person name="Mardanov A.V."/>
            <person name="Karnachuk O.V."/>
            <person name="Ravin N.V."/>
        </authorList>
    </citation>
    <scope>NUCLEOTIDE SEQUENCE</scope>
    <source>
        <strain evidence="1">Bu02</strain>
    </source>
</reference>
<name>A0AAT9LFD7_9FIRM</name>
<dbReference type="InterPro" id="IPR054055">
    <property type="entry name" value="YpzH"/>
</dbReference>
<organism evidence="1">
    <name type="scientific">Candidatus Fermentithermobacillus carboniphilus</name>
    <dbReference type="NCBI Taxonomy" id="3085328"/>
    <lineage>
        <taxon>Bacteria</taxon>
        <taxon>Bacillati</taxon>
        <taxon>Bacillota</taxon>
        <taxon>Candidatus Fermentithermobacillia</taxon>
        <taxon>Candidatus Fermentithermobacillales</taxon>
        <taxon>Candidatus Fermentithermobacillaceae</taxon>
        <taxon>Candidatus Fermentithermobacillus</taxon>
    </lineage>
</organism>
<sequence>MEVTIQKVILCAVADEPGKVAGVPTFYARDEESRQKKALYLSRILQGAVHDLGDGVLIVVKH</sequence>
<dbReference type="AlphaFoldDB" id="A0AAT9LFD7"/>
<reference evidence="1" key="2">
    <citation type="journal article" date="2023" name="Biology">
        <title>Prokaryotic Life Associated with Coal-Fire Gas Vents Revealed by Metagenomics.</title>
        <authorList>
            <person name="Kadnikov V.V."/>
            <person name="Mardanov A.V."/>
            <person name="Beletsky A.V."/>
            <person name="Karnachuk O.V."/>
            <person name="Ravin N.V."/>
        </authorList>
    </citation>
    <scope>NUCLEOTIDE SEQUENCE</scope>
    <source>
        <strain evidence="1">Bu02</strain>
    </source>
</reference>
<protein>
    <submittedName>
        <fullName evidence="1">Uncharacterized protein</fullName>
    </submittedName>
</protein>
<dbReference type="Pfam" id="PF21835">
    <property type="entry name" value="YIEGIA_cap"/>
    <property type="match status" value="1"/>
</dbReference>
<dbReference type="KEGG" id="fcz:IMF26_01975"/>
<proteinExistence type="predicted"/>
<evidence type="ECO:0000313" key="1">
    <source>
        <dbReference type="EMBL" id="QUL98868.1"/>
    </source>
</evidence>
<accession>A0AAT9LFD7</accession>
<dbReference type="EMBL" id="CP062796">
    <property type="protein sequence ID" value="QUL98868.1"/>
    <property type="molecule type" value="Genomic_DNA"/>
</dbReference>
<gene>
    <name evidence="1" type="ORF">IMF26_01975</name>
</gene>